<evidence type="ECO:0000256" key="4">
    <source>
        <dbReference type="ARBA" id="ARBA00022741"/>
    </source>
</evidence>
<dbReference type="InterPro" id="IPR011009">
    <property type="entry name" value="Kinase-like_dom_sf"/>
</dbReference>
<dbReference type="Pfam" id="PF00069">
    <property type="entry name" value="Pkinase"/>
    <property type="match status" value="1"/>
</dbReference>
<dbReference type="PROSITE" id="PS50011">
    <property type="entry name" value="PROTEIN_KINASE_DOM"/>
    <property type="match status" value="1"/>
</dbReference>
<evidence type="ECO:0000256" key="8">
    <source>
        <dbReference type="SAM" id="MobiDB-lite"/>
    </source>
</evidence>
<dbReference type="GO" id="GO:0016301">
    <property type="term" value="F:kinase activity"/>
    <property type="evidence" value="ECO:0007669"/>
    <property type="project" value="UniProtKB-KW"/>
</dbReference>
<dbReference type="PROSITE" id="PS00107">
    <property type="entry name" value="PROTEIN_KINASE_ATP"/>
    <property type="match status" value="1"/>
</dbReference>
<dbReference type="InterPro" id="IPR050660">
    <property type="entry name" value="NEK_Ser/Thr_kinase"/>
</dbReference>
<dbReference type="PANTHER" id="PTHR43671:SF13">
    <property type="entry name" value="SERINE_THREONINE-PROTEIN KINASE NEK2"/>
    <property type="match status" value="1"/>
</dbReference>
<evidence type="ECO:0000313" key="11">
    <source>
        <dbReference type="EMBL" id="NHZ78208.1"/>
    </source>
</evidence>
<organism evidence="11 12">
    <name type="scientific">Massilia frigida</name>
    <dbReference type="NCBI Taxonomy" id="2609281"/>
    <lineage>
        <taxon>Bacteria</taxon>
        <taxon>Pseudomonadati</taxon>
        <taxon>Pseudomonadota</taxon>
        <taxon>Betaproteobacteria</taxon>
        <taxon>Burkholderiales</taxon>
        <taxon>Oxalobacteraceae</taxon>
        <taxon>Telluria group</taxon>
        <taxon>Massilia</taxon>
    </lineage>
</organism>
<dbReference type="Proteomes" id="UP000621455">
    <property type="component" value="Unassembled WGS sequence"/>
</dbReference>
<proteinExistence type="inferred from homology"/>
<dbReference type="Gene3D" id="1.10.510.10">
    <property type="entry name" value="Transferase(Phosphotransferase) domain 1"/>
    <property type="match status" value="1"/>
</dbReference>
<dbReference type="EMBL" id="WHJG01000002">
    <property type="protein sequence ID" value="NHZ78208.1"/>
    <property type="molecule type" value="Genomic_DNA"/>
</dbReference>
<keyword evidence="5 11" id="KW-0418">Kinase</keyword>
<keyword evidence="4 7" id="KW-0547">Nucleotide-binding</keyword>
<feature type="compositionally biased region" description="Basic and acidic residues" evidence="8">
    <location>
        <begin position="399"/>
        <end position="408"/>
    </location>
</feature>
<dbReference type="Pfam" id="PF08308">
    <property type="entry name" value="PEGA"/>
    <property type="match status" value="1"/>
</dbReference>
<keyword evidence="9" id="KW-0812">Transmembrane</keyword>
<feature type="transmembrane region" description="Helical" evidence="9">
    <location>
        <begin position="421"/>
        <end position="443"/>
    </location>
</feature>
<sequence>MADRHVRAGRGGPGRHRPGTRQFLRVRHPRRARDRMNALAPGSENCLPIGTRLADFEITGVLGEGGFGIVYMAFDHSLQRSVALKEYMPGVLATRASDHSIMVRAERHQETFNVGLKSFINEARFLAQFDHPSLVKVHRFWEQNRTAYTAMQYYDGRTIKDIVTQSPELVTEVWCKKVMKQILDALEMLYTMKILHRDVSPDNIIVQESGDAVLLDFGSARQIIGDRTRGLTVILKPGYAPVEQYAGDASLDQGPYTDIYALAAVMFFAIIKEPPATSIARMVRDPVKPLAERGLPGYSQEFLAAIDKGLAVLAQDRPQTIDAFRALLGIETSGEAPRARPTGPAQRFATLDRLPDASPAATTAPTPASPVTGPVKPNLSKPASASSRPDGQARSSRRPKPETAEKPAKPVKPANKGLPPWTGIAVSGVVMVAAIAVGLYSLLSKPSDTIMVAPAQPAVADASALPPPAPTPTPVPTVAVPAELPVPNDNASAAVPAPAEAVAATDVLADPAAEAAPETFNYKLSIKPWGTIYVDGKESGVTPPLKKLTLPAGKHKIRIANPGFQDFLLNLDTTKNKSRTIEHDFTAQPK</sequence>
<dbReference type="InterPro" id="IPR008266">
    <property type="entry name" value="Tyr_kinase_AS"/>
</dbReference>
<feature type="region of interest" description="Disordered" evidence="8">
    <location>
        <begin position="356"/>
        <end position="420"/>
    </location>
</feature>
<dbReference type="PANTHER" id="PTHR43671">
    <property type="entry name" value="SERINE/THREONINE-PROTEIN KINASE NEK"/>
    <property type="match status" value="1"/>
</dbReference>
<protein>
    <recommendedName>
        <fullName evidence="2">non-specific serine/threonine protein kinase</fullName>
        <ecNumber evidence="2">2.7.11.1</ecNumber>
    </recommendedName>
</protein>
<dbReference type="InterPro" id="IPR017441">
    <property type="entry name" value="Protein_kinase_ATP_BS"/>
</dbReference>
<dbReference type="InterPro" id="IPR013229">
    <property type="entry name" value="PEGA"/>
</dbReference>
<feature type="compositionally biased region" description="Low complexity" evidence="8">
    <location>
        <begin position="357"/>
        <end position="375"/>
    </location>
</feature>
<accession>A0ABX0N133</accession>
<evidence type="ECO:0000256" key="6">
    <source>
        <dbReference type="ARBA" id="ARBA00022840"/>
    </source>
</evidence>
<evidence type="ECO:0000256" key="3">
    <source>
        <dbReference type="ARBA" id="ARBA00022679"/>
    </source>
</evidence>
<keyword evidence="12" id="KW-1185">Reference proteome</keyword>
<feature type="region of interest" description="Disordered" evidence="8">
    <location>
        <begin position="1"/>
        <end position="20"/>
    </location>
</feature>
<feature type="binding site" evidence="7">
    <location>
        <position position="85"/>
    </location>
    <ligand>
        <name>ATP</name>
        <dbReference type="ChEBI" id="CHEBI:30616"/>
    </ligand>
</feature>
<keyword evidence="6 7" id="KW-0067">ATP-binding</keyword>
<keyword evidence="9" id="KW-0472">Membrane</keyword>
<feature type="domain" description="Protein kinase" evidence="10">
    <location>
        <begin position="56"/>
        <end position="328"/>
    </location>
</feature>
<evidence type="ECO:0000256" key="7">
    <source>
        <dbReference type="PROSITE-ProRule" id="PRU10141"/>
    </source>
</evidence>
<dbReference type="EC" id="2.7.11.1" evidence="2"/>
<gene>
    <name evidence="11" type="ORF">F2P44_02740</name>
</gene>
<evidence type="ECO:0000256" key="2">
    <source>
        <dbReference type="ARBA" id="ARBA00012513"/>
    </source>
</evidence>
<reference evidence="11 12" key="1">
    <citation type="submission" date="2019-10" db="EMBL/GenBank/DDBJ databases">
        <title>Taxonomy of Antarctic Massilia spp.: description of Massilia rubra sp. nov., Massilia aquatica sp. nov., Massilia mucilaginosa sp. nov., Massilia frigida sp. nov. isolated from streams, lakes and regoliths.</title>
        <authorList>
            <person name="Holochova P."/>
            <person name="Sedlacek I."/>
            <person name="Kralova S."/>
            <person name="Maslanova I."/>
            <person name="Busse H.-J."/>
            <person name="Stankova E."/>
            <person name="Vrbovska V."/>
            <person name="Kovarovic V."/>
            <person name="Bartak M."/>
            <person name="Svec P."/>
            <person name="Pantucek R."/>
        </authorList>
    </citation>
    <scope>NUCLEOTIDE SEQUENCE [LARGE SCALE GENOMIC DNA]</scope>
    <source>
        <strain evidence="11 12">CCM 8695</strain>
    </source>
</reference>
<keyword evidence="3" id="KW-0808">Transferase</keyword>
<name>A0ABX0N133_9BURK</name>
<evidence type="ECO:0000256" key="9">
    <source>
        <dbReference type="SAM" id="Phobius"/>
    </source>
</evidence>
<dbReference type="CDD" id="cd14014">
    <property type="entry name" value="STKc_PknB_like"/>
    <property type="match status" value="1"/>
</dbReference>
<evidence type="ECO:0000256" key="1">
    <source>
        <dbReference type="ARBA" id="ARBA00010886"/>
    </source>
</evidence>
<dbReference type="PROSITE" id="PS00109">
    <property type="entry name" value="PROTEIN_KINASE_TYR"/>
    <property type="match status" value="1"/>
</dbReference>
<dbReference type="SUPFAM" id="SSF56112">
    <property type="entry name" value="Protein kinase-like (PK-like)"/>
    <property type="match status" value="1"/>
</dbReference>
<keyword evidence="9" id="KW-1133">Transmembrane helix</keyword>
<comment type="similarity">
    <text evidence="1">Belongs to the protein kinase superfamily. NEK Ser/Thr protein kinase family. NIMA subfamily.</text>
</comment>
<evidence type="ECO:0000259" key="10">
    <source>
        <dbReference type="PROSITE" id="PS50011"/>
    </source>
</evidence>
<evidence type="ECO:0000256" key="5">
    <source>
        <dbReference type="ARBA" id="ARBA00022777"/>
    </source>
</evidence>
<comment type="caution">
    <text evidence="11">The sequence shown here is derived from an EMBL/GenBank/DDBJ whole genome shotgun (WGS) entry which is preliminary data.</text>
</comment>
<dbReference type="InterPro" id="IPR000719">
    <property type="entry name" value="Prot_kinase_dom"/>
</dbReference>
<evidence type="ECO:0000313" key="12">
    <source>
        <dbReference type="Proteomes" id="UP000621455"/>
    </source>
</evidence>